<dbReference type="Proteomes" id="UP000516305">
    <property type="component" value="Chromosome"/>
</dbReference>
<organism evidence="1 2">
    <name type="scientific">Croceimicrobium hydrocarbonivorans</name>
    <dbReference type="NCBI Taxonomy" id="2761580"/>
    <lineage>
        <taxon>Bacteria</taxon>
        <taxon>Pseudomonadati</taxon>
        <taxon>Bacteroidota</taxon>
        <taxon>Flavobacteriia</taxon>
        <taxon>Flavobacteriales</taxon>
        <taxon>Owenweeksiaceae</taxon>
        <taxon>Croceimicrobium</taxon>
    </lineage>
</organism>
<gene>
    <name evidence="1" type="ORF">H4K34_11145</name>
</gene>
<reference evidence="1 2" key="1">
    <citation type="submission" date="2020-08" db="EMBL/GenBank/DDBJ databases">
        <title>Croceimicrobium hydrocarbonivorans gen. nov., sp. nov., a novel marine bacterium isolated from a bacterial consortium that degrades polyethylene terephthalate.</title>
        <authorList>
            <person name="Liu R."/>
        </authorList>
    </citation>
    <scope>NUCLEOTIDE SEQUENCE [LARGE SCALE GENOMIC DNA]</scope>
    <source>
        <strain evidence="1 2">A20-9</strain>
    </source>
</reference>
<evidence type="ECO:0000313" key="2">
    <source>
        <dbReference type="Proteomes" id="UP000516305"/>
    </source>
</evidence>
<name>A0A7H0VB35_9FLAO</name>
<proteinExistence type="predicted"/>
<dbReference type="AlphaFoldDB" id="A0A7H0VB35"/>
<dbReference type="EMBL" id="CP060139">
    <property type="protein sequence ID" value="QNR22933.1"/>
    <property type="molecule type" value="Genomic_DNA"/>
</dbReference>
<evidence type="ECO:0000313" key="1">
    <source>
        <dbReference type="EMBL" id="QNR22933.1"/>
    </source>
</evidence>
<protein>
    <submittedName>
        <fullName evidence="1">Uncharacterized protein</fullName>
    </submittedName>
</protein>
<keyword evidence="2" id="KW-1185">Reference proteome</keyword>
<sequence>MSRVESVVHILNAEIKLHSSGKFYLLKELQSLGPDSIFHLALRKEHIPYEDLWQEQESGTIIDTLSLALVDSFLNSLEAKPLSFACYLDSMAYQSFMVDSIHELWQLKEEGSLLPQAYKRDPYKFEQLLLRPEFEFSQLIMVGILSQDGDTLWLESRSKLNFMLPWQLEAKVYYNPSISRSLFALLKALGAYPNRQVLSGRGTLINNYPEYYANQFLTEEN</sequence>
<dbReference type="RefSeq" id="WP_210757502.1">
    <property type="nucleotide sequence ID" value="NZ_CP060139.1"/>
</dbReference>
<accession>A0A7H0VB35</accession>
<dbReference type="KEGG" id="chyd:H4K34_11145"/>